<feature type="signal peptide" evidence="7">
    <location>
        <begin position="1"/>
        <end position="22"/>
    </location>
</feature>
<protein>
    <submittedName>
        <fullName evidence="11">Uncharacterized protein</fullName>
    </submittedName>
</protein>
<feature type="chain" id="PRO_5004170417" evidence="7">
    <location>
        <begin position="23"/>
        <end position="603"/>
    </location>
</feature>
<keyword evidence="5" id="KW-0186">Copper</keyword>
<name>Q0CM55_ASPTN</name>
<evidence type="ECO:0000256" key="1">
    <source>
        <dbReference type="ARBA" id="ARBA00010609"/>
    </source>
</evidence>
<dbReference type="InterPro" id="IPR001117">
    <property type="entry name" value="Cu-oxidase_2nd"/>
</dbReference>
<comment type="similarity">
    <text evidence="1">Belongs to the multicopper oxidase family.</text>
</comment>
<evidence type="ECO:0000313" key="12">
    <source>
        <dbReference type="Proteomes" id="UP000007963"/>
    </source>
</evidence>
<dbReference type="Pfam" id="PF00394">
    <property type="entry name" value="Cu-oxidase"/>
    <property type="match status" value="1"/>
</dbReference>
<proteinExistence type="inferred from homology"/>
<dbReference type="SUPFAM" id="SSF49503">
    <property type="entry name" value="Cupredoxins"/>
    <property type="match status" value="3"/>
</dbReference>
<dbReference type="Gene3D" id="2.60.40.420">
    <property type="entry name" value="Cupredoxins - blue copper proteins"/>
    <property type="match status" value="3"/>
</dbReference>
<dbReference type="Proteomes" id="UP000007963">
    <property type="component" value="Unassembled WGS sequence"/>
</dbReference>
<dbReference type="OrthoDB" id="2121828at2759"/>
<keyword evidence="6" id="KW-0325">Glycoprotein</keyword>
<dbReference type="InterPro" id="IPR011707">
    <property type="entry name" value="Cu-oxidase-like_N"/>
</dbReference>
<dbReference type="PROSITE" id="PS00079">
    <property type="entry name" value="MULTICOPPER_OXIDASE1"/>
    <property type="match status" value="1"/>
</dbReference>
<dbReference type="HOGENOM" id="CLU_006504_5_0_1"/>
<evidence type="ECO:0000256" key="4">
    <source>
        <dbReference type="ARBA" id="ARBA00023002"/>
    </source>
</evidence>
<dbReference type="OMA" id="YGAIYIH"/>
<dbReference type="Pfam" id="PF07732">
    <property type="entry name" value="Cu-oxidase_3"/>
    <property type="match status" value="1"/>
</dbReference>
<evidence type="ECO:0000313" key="11">
    <source>
        <dbReference type="EMBL" id="EAU34298.1"/>
    </source>
</evidence>
<keyword evidence="3 7" id="KW-0732">Signal</keyword>
<dbReference type="GO" id="GO:0042440">
    <property type="term" value="P:pigment metabolic process"/>
    <property type="evidence" value="ECO:0007669"/>
    <property type="project" value="UniProtKB-ARBA"/>
</dbReference>
<keyword evidence="2" id="KW-0479">Metal-binding</keyword>
<dbReference type="InterPro" id="IPR002355">
    <property type="entry name" value="Cu_oxidase_Cu_BS"/>
</dbReference>
<dbReference type="GO" id="GO:0052716">
    <property type="term" value="F:hydroquinone:oxygen oxidoreductase activity"/>
    <property type="evidence" value="ECO:0007669"/>
    <property type="project" value="UniProtKB-ARBA"/>
</dbReference>
<evidence type="ECO:0000259" key="10">
    <source>
        <dbReference type="Pfam" id="PF07732"/>
    </source>
</evidence>
<dbReference type="GO" id="GO:0005507">
    <property type="term" value="F:copper ion binding"/>
    <property type="evidence" value="ECO:0007669"/>
    <property type="project" value="InterPro"/>
</dbReference>
<gene>
    <name evidence="11" type="ORF">ATEG_05229</name>
</gene>
<dbReference type="InterPro" id="IPR045087">
    <property type="entry name" value="Cu-oxidase_fam"/>
</dbReference>
<dbReference type="Pfam" id="PF07731">
    <property type="entry name" value="Cu-oxidase_2"/>
    <property type="match status" value="1"/>
</dbReference>
<dbReference type="PANTHER" id="PTHR11709:SF488">
    <property type="entry name" value="LACCASE-RELATED"/>
    <property type="match status" value="1"/>
</dbReference>
<dbReference type="PANTHER" id="PTHR11709">
    <property type="entry name" value="MULTI-COPPER OXIDASE"/>
    <property type="match status" value="1"/>
</dbReference>
<evidence type="ECO:0000256" key="2">
    <source>
        <dbReference type="ARBA" id="ARBA00022723"/>
    </source>
</evidence>
<dbReference type="PROSITE" id="PS00080">
    <property type="entry name" value="MULTICOPPER_OXIDASE2"/>
    <property type="match status" value="1"/>
</dbReference>
<feature type="domain" description="Plastocyanin-like" evidence="9">
    <location>
        <begin position="475"/>
        <end position="587"/>
    </location>
</feature>
<organism evidence="11 12">
    <name type="scientific">Aspergillus terreus (strain NIH 2624 / FGSC A1156)</name>
    <dbReference type="NCBI Taxonomy" id="341663"/>
    <lineage>
        <taxon>Eukaryota</taxon>
        <taxon>Fungi</taxon>
        <taxon>Dikarya</taxon>
        <taxon>Ascomycota</taxon>
        <taxon>Pezizomycotina</taxon>
        <taxon>Eurotiomycetes</taxon>
        <taxon>Eurotiomycetidae</taxon>
        <taxon>Eurotiales</taxon>
        <taxon>Aspergillaceae</taxon>
        <taxon>Aspergillus</taxon>
        <taxon>Aspergillus subgen. Circumdati</taxon>
    </lineage>
</organism>
<evidence type="ECO:0000256" key="6">
    <source>
        <dbReference type="ARBA" id="ARBA00023180"/>
    </source>
</evidence>
<evidence type="ECO:0000259" key="9">
    <source>
        <dbReference type="Pfam" id="PF07731"/>
    </source>
</evidence>
<dbReference type="CDD" id="cd13850">
    <property type="entry name" value="CuRO_1_Abr2_like"/>
    <property type="match status" value="1"/>
</dbReference>
<dbReference type="FunFam" id="2.60.40.420:FF:000036">
    <property type="entry name" value="L-ascorbate oxidase"/>
    <property type="match status" value="1"/>
</dbReference>
<dbReference type="CDD" id="cd13876">
    <property type="entry name" value="CuRO_2_Abr2_like"/>
    <property type="match status" value="1"/>
</dbReference>
<evidence type="ECO:0000256" key="3">
    <source>
        <dbReference type="ARBA" id="ARBA00022729"/>
    </source>
</evidence>
<dbReference type="RefSeq" id="XP_001214407.1">
    <property type="nucleotide sequence ID" value="XM_001214407.1"/>
</dbReference>
<dbReference type="eggNOG" id="KOG1263">
    <property type="taxonomic scope" value="Eukaryota"/>
</dbReference>
<sequence length="603" mass="66650">MEISQRTLGLLSLLCLLSWTSAYDQLTRSTGNTVRFEATLTWEDWAPAGIPRKTILTNGQFPGPPLELQQGDDVEFLVVNKLPAAVTVHFHGIVQSGTPWSDGVPGLSQRPIQPGDQFLYKWRATQYGSYFYHAHHRGQIEDGLYGAIYIHPDDSVERPFSLITNDTLELRAMQAAESKTAPVMLSDWRKLTSTEIWAAEEATGLDAYCANALLINGKGSIDCLSQEKLDKFTTAGQREVLGNNSHFTDIGCLPPTNRLAQGNFPHNLSAIVPSMYHGCTPSRGACERLLVDPADSYVSYDLVSAAGINTVVFSIDEHPMYVYAIDGRYIVPTLVDAITLANGNRYSVMVKLDRPAGDYTIRLATTGVNQILGTTAILSYGASFATEAEKRFSVPSIDIAGTLISANYTALNESTIIPFPAEIPSYEVTQTYVLDIDHYHASYRWTLGNSSLPMILEESTPLLFDPSAAQRDLSIETLNGTWVDLIFRVVKPLQPPHPFHKHSNKFFVIGQGNGYWNYSSVAEAMKSIPGSFNFDTPQIRDTYYTPPATTTATWLAIRYQVVNPGPFLLHCHVQVHLNGGMGLTLMDGVDEWPEIPAEYQRLA</sequence>
<dbReference type="AlphaFoldDB" id="Q0CM55"/>
<dbReference type="FunFam" id="2.60.40.420:FF:000061">
    <property type="entry name" value="Laccase TilA"/>
    <property type="match status" value="1"/>
</dbReference>
<dbReference type="VEuPathDB" id="FungiDB:ATEG_05229"/>
<reference evidence="12" key="1">
    <citation type="submission" date="2005-09" db="EMBL/GenBank/DDBJ databases">
        <title>Annotation of the Aspergillus terreus NIH2624 genome.</title>
        <authorList>
            <person name="Birren B.W."/>
            <person name="Lander E.S."/>
            <person name="Galagan J.E."/>
            <person name="Nusbaum C."/>
            <person name="Devon K."/>
            <person name="Henn M."/>
            <person name="Ma L.-J."/>
            <person name="Jaffe D.B."/>
            <person name="Butler J."/>
            <person name="Alvarez P."/>
            <person name="Gnerre S."/>
            <person name="Grabherr M."/>
            <person name="Kleber M."/>
            <person name="Mauceli E.W."/>
            <person name="Brockman W."/>
            <person name="Rounsley S."/>
            <person name="Young S.K."/>
            <person name="LaButti K."/>
            <person name="Pushparaj V."/>
            <person name="DeCaprio D."/>
            <person name="Crawford M."/>
            <person name="Koehrsen M."/>
            <person name="Engels R."/>
            <person name="Montgomery P."/>
            <person name="Pearson M."/>
            <person name="Howarth C."/>
            <person name="Larson L."/>
            <person name="Luoma S."/>
            <person name="White J."/>
            <person name="Alvarado L."/>
            <person name="Kodira C.D."/>
            <person name="Zeng Q."/>
            <person name="Oleary S."/>
            <person name="Yandava C."/>
            <person name="Denning D.W."/>
            <person name="Nierman W.C."/>
            <person name="Milne T."/>
            <person name="Madden K."/>
        </authorList>
    </citation>
    <scope>NUCLEOTIDE SEQUENCE [LARGE SCALE GENOMIC DNA]</scope>
    <source>
        <strain evidence="12">NIH 2624 / FGSC A1156</strain>
    </source>
</reference>
<evidence type="ECO:0000256" key="7">
    <source>
        <dbReference type="SAM" id="SignalP"/>
    </source>
</evidence>
<dbReference type="EMBL" id="CH476600">
    <property type="protein sequence ID" value="EAU34298.1"/>
    <property type="molecule type" value="Genomic_DNA"/>
</dbReference>
<keyword evidence="4" id="KW-0560">Oxidoreductase</keyword>
<dbReference type="CDD" id="cd13898">
    <property type="entry name" value="CuRO_3_Abr2_like"/>
    <property type="match status" value="1"/>
</dbReference>
<evidence type="ECO:0000256" key="5">
    <source>
        <dbReference type="ARBA" id="ARBA00023008"/>
    </source>
</evidence>
<dbReference type="InterPro" id="IPR011706">
    <property type="entry name" value="Cu-oxidase_C"/>
</dbReference>
<dbReference type="InterPro" id="IPR008972">
    <property type="entry name" value="Cupredoxin"/>
</dbReference>
<accession>Q0CM55</accession>
<feature type="domain" description="Plastocyanin-like" evidence="8">
    <location>
        <begin position="181"/>
        <end position="381"/>
    </location>
</feature>
<dbReference type="GeneID" id="4320765"/>
<dbReference type="STRING" id="341663.Q0CM55"/>
<evidence type="ECO:0000259" key="8">
    <source>
        <dbReference type="Pfam" id="PF00394"/>
    </source>
</evidence>
<feature type="domain" description="Plastocyanin-like" evidence="10">
    <location>
        <begin position="40"/>
        <end position="153"/>
    </location>
</feature>
<dbReference type="InterPro" id="IPR033138">
    <property type="entry name" value="Cu_oxidase_CS"/>
</dbReference>